<sequence>MADKSKEDDVFEFLESLPEAKGGADSKGDKKEKTEEKKSGGKQGNEDIMDFLDELEKSNLSVPKKEEAQEKKKEEISKMKPSKEEPSKEEPPKEEPPKEEAPKQELPKQEPLKEEAPKQEPPKKEQPKEVPPKESKGFHREGTPVESREDTPLNDPITSFSNWWSSSGSATVSNFWSKTTEQASQIKTRLAQEQLDLTSRLNTNTITDLARNLQKIVVGETEEVLRIHLVHDLVNFSFLQTIVDQKFDEVFSSQVQGGIRVFSDQWGHPHRTEDEMNFHFTSQQPKLNIFTGKITDGEKLAFANLENSIKLFQKAHEEFMRQKEAHSTATNERQEQEQDGEDADDDEKDDQEDRISDIFISILPIAIPTKQEDENEIVTTDPHQPGNFSFTVVLKDITNDVSTITRSQSFPLKWVSWLEGDSEWKTKGKKEQEGKEQEGKQQQQQQQQQQEDDEDEDVDPSDWVRDWVEDGLNVAFGVVAQNYVIKRMGF</sequence>
<feature type="region of interest" description="Disordered" evidence="1">
    <location>
        <begin position="424"/>
        <end position="464"/>
    </location>
</feature>
<dbReference type="PANTHER" id="PTHR28265:SF1">
    <property type="entry name" value="MAINTENANCE OF TELOMERE CAPPING PROTEIN 1"/>
    <property type="match status" value="1"/>
</dbReference>
<reference evidence="2 3" key="1">
    <citation type="journal article" date="2009" name="Genome Res.">
        <title>Comparative genomics of protoploid Saccharomycetaceae.</title>
        <authorList>
            <consortium name="The Genolevures Consortium"/>
            <person name="Souciet J.-L."/>
            <person name="Dujon B."/>
            <person name="Gaillardin C."/>
            <person name="Johnston M."/>
            <person name="Baret P.V."/>
            <person name="Cliften P."/>
            <person name="Sherman D.J."/>
            <person name="Weissenbach J."/>
            <person name="Westhof E."/>
            <person name="Wincker P."/>
            <person name="Jubin C."/>
            <person name="Poulain J."/>
            <person name="Barbe V."/>
            <person name="Segurens B."/>
            <person name="Artiguenave F."/>
            <person name="Anthouard V."/>
            <person name="Vacherie B."/>
            <person name="Val M.-E."/>
            <person name="Fulton R.S."/>
            <person name="Minx P."/>
            <person name="Wilson R."/>
            <person name="Durrens P."/>
            <person name="Jean G."/>
            <person name="Marck C."/>
            <person name="Martin T."/>
            <person name="Nikolski M."/>
            <person name="Rolland T."/>
            <person name="Seret M.-L."/>
            <person name="Casaregola S."/>
            <person name="Despons L."/>
            <person name="Fairhead C."/>
            <person name="Fischer G."/>
            <person name="Lafontaine I."/>
            <person name="Leh V."/>
            <person name="Lemaire M."/>
            <person name="de Montigny J."/>
            <person name="Neuveglise C."/>
            <person name="Thierry A."/>
            <person name="Blanc-Lenfle I."/>
            <person name="Bleykasten C."/>
            <person name="Diffels J."/>
            <person name="Fritsch E."/>
            <person name="Frangeul L."/>
            <person name="Goeffon A."/>
            <person name="Jauniaux N."/>
            <person name="Kachouri-Lafond R."/>
            <person name="Payen C."/>
            <person name="Potier S."/>
            <person name="Pribylova L."/>
            <person name="Ozanne C."/>
            <person name="Richard G.-F."/>
            <person name="Sacerdot C."/>
            <person name="Straub M.-L."/>
            <person name="Talla E."/>
        </authorList>
    </citation>
    <scope>NUCLEOTIDE SEQUENCE [LARGE SCALE GENOMIC DNA]</scope>
    <source>
        <strain evidence="2 3">ATCC 2623 / CBS 732 / BCRC 21506 / NBRC 1130 / NCYC 568 / NRRL Y-229</strain>
    </source>
</reference>
<gene>
    <name evidence="2" type="ordered locus">ZYRO0D03476g</name>
</gene>
<dbReference type="InParanoid" id="C5DV32"/>
<dbReference type="FunCoup" id="C5DV32">
    <property type="interactions" value="47"/>
</dbReference>
<evidence type="ECO:0000313" key="2">
    <source>
        <dbReference type="EMBL" id="CAR27651.1"/>
    </source>
</evidence>
<proteinExistence type="predicted"/>
<feature type="compositionally biased region" description="Basic and acidic residues" evidence="1">
    <location>
        <begin position="320"/>
        <end position="336"/>
    </location>
</feature>
<feature type="compositionally biased region" description="Basic and acidic residues" evidence="1">
    <location>
        <begin position="424"/>
        <end position="439"/>
    </location>
</feature>
<feature type="compositionally biased region" description="Acidic residues" evidence="1">
    <location>
        <begin position="450"/>
        <end position="460"/>
    </location>
</feature>
<evidence type="ECO:0000313" key="3">
    <source>
        <dbReference type="Proteomes" id="UP000008536"/>
    </source>
</evidence>
<dbReference type="InterPro" id="IPR018814">
    <property type="entry name" value="DUF5427"/>
</dbReference>
<dbReference type="Pfam" id="PF10310">
    <property type="entry name" value="DUF5427"/>
    <property type="match status" value="1"/>
</dbReference>
<feature type="compositionally biased region" description="Acidic residues" evidence="1">
    <location>
        <begin position="337"/>
        <end position="350"/>
    </location>
</feature>
<dbReference type="STRING" id="559307.C5DV32"/>
<dbReference type="PANTHER" id="PTHR28265">
    <property type="entry name" value="MAINTENANCE OF TELOMERE CAPPING PROTEIN 1"/>
    <property type="match status" value="1"/>
</dbReference>
<feature type="compositionally biased region" description="Basic and acidic residues" evidence="1">
    <location>
        <begin position="63"/>
        <end position="151"/>
    </location>
</feature>
<dbReference type="EMBL" id="CU928176">
    <property type="protein sequence ID" value="CAR27651.1"/>
    <property type="molecule type" value="Genomic_DNA"/>
</dbReference>
<feature type="compositionally biased region" description="Low complexity" evidence="1">
    <location>
        <begin position="440"/>
        <end position="449"/>
    </location>
</feature>
<protein>
    <submittedName>
        <fullName evidence="2">ZYRO0D03476p</fullName>
    </submittedName>
</protein>
<evidence type="ECO:0000256" key="1">
    <source>
        <dbReference type="SAM" id="MobiDB-lite"/>
    </source>
</evidence>
<dbReference type="HOGENOM" id="CLU_042692_0_0_1"/>
<keyword evidence="3" id="KW-1185">Reference proteome</keyword>
<name>C5DV32_ZYGRC</name>
<accession>C5DV32</accession>
<feature type="region of interest" description="Disordered" evidence="1">
    <location>
        <begin position="1"/>
        <end position="155"/>
    </location>
</feature>
<feature type="compositionally biased region" description="Basic and acidic residues" evidence="1">
    <location>
        <begin position="22"/>
        <end position="39"/>
    </location>
</feature>
<dbReference type="KEGG" id="zro:ZYRO0D03476g"/>
<feature type="region of interest" description="Disordered" evidence="1">
    <location>
        <begin position="320"/>
        <end position="351"/>
    </location>
</feature>
<dbReference type="AlphaFoldDB" id="C5DV32"/>
<organism evidence="2 3">
    <name type="scientific">Zygosaccharomyces rouxii (strain ATCC 2623 / CBS 732 / NBRC 1130 / NCYC 568 / NRRL Y-229)</name>
    <dbReference type="NCBI Taxonomy" id="559307"/>
    <lineage>
        <taxon>Eukaryota</taxon>
        <taxon>Fungi</taxon>
        <taxon>Dikarya</taxon>
        <taxon>Ascomycota</taxon>
        <taxon>Saccharomycotina</taxon>
        <taxon>Saccharomycetes</taxon>
        <taxon>Saccharomycetales</taxon>
        <taxon>Saccharomycetaceae</taxon>
        <taxon>Zygosaccharomyces</taxon>
    </lineage>
</organism>
<dbReference type="Proteomes" id="UP000008536">
    <property type="component" value="Chromosome D"/>
</dbReference>